<comment type="subcellular location">
    <subcellularLocation>
        <location evidence="1">Secreted</location>
    </subcellularLocation>
</comment>
<feature type="domain" description="Teneurin-like YD-shell" evidence="7">
    <location>
        <begin position="1605"/>
        <end position="1803"/>
    </location>
</feature>
<dbReference type="PANTHER" id="PTHR32305:SF17">
    <property type="entry name" value="TRNA NUCLEASE WAPA"/>
    <property type="match status" value="1"/>
</dbReference>
<keyword evidence="3" id="KW-0677">Repeat</keyword>
<sequence>MNVHDAWPRLTARARAVPRRPILIAGATVFALVATSLIVLPLVKAEPRPTAQRETTVAGQKRTPEKADPAVTGRPFTAPDPVWPAAATVEVDLPSTGAQVGGLPFRLERVSGAGRIRLQTFDQPASRSAGVTGVLLRMDTTDGTPATVRVGLDYSAFRGAYGAGWASRLRLAQLPVCAQRSPQAPECAAMSVPHVYRNDIASRTVTAEVTTTGGGTLLALSAAASGSAGSSAGDYAATSLTPSATWSAGGSAGDLSWNYPMRVPPSLGGPAPSVALSYSSSAVDGKMVTTNNQPSVIGEGFEYSPGTIERHYRACAEDMTGSPSPNNASTKTGDLCWATDNATLSLSGHAGELIKEPGASNRWHLRNDDGTKVERRLGAANGARDGEYWVVTTTDGGQYTFGSSTGGTLTEPVYGNHPGEPCNQATYAASGCTQAYRWHLESVVDPHRNSMTYSYAKETGKYARNATRTDLVTYDRGSYLTTIDYGTRTDGSGPAPQRVSFDHADRCLSGCTTHDAAHWPDTPWDQQCSASPCDVVSPTFWVTKRLTGIVTKVWSASLGDYQPVESWGLEQSFPDPGDGNLPGLWLDKIKHAGLVGGTTTLPDMTIVGVQLSNRVDAIDESAAMKWFRIKTVNSESGGKLTVTYSEPDCVAGSRVPNQGALENNTLRCYPVKWKPNGLNTAIVDYFHKYVVTDVTETDLTGGAVQTRTHYDYLGDPAWHYTDDDGLITPDDKTWSVWRGYAAVRTVKGEPGEQTSVETRYFRGMHGDHLPSGTRSVTLPAIATGGVPAVTDEDAYAGMVRETVISNGPGGAEVSATVNEPWQSAATATRTINGVTVSARFTGTAATHTRTSRDGGRSARTTTVRNTIDATYGDVSKVDDNGDDAVTGDERCTLTDHTRNTTNWLLTLPSRQRRFAVSCAAAAAGGIGADDVISDDLTSYDGLANGAAPTVGDATKTETLDTFTGGVAGHTVSAETTYDAYGRVTQVKDVRGGITTTAYSPANGPVTQTTVTNPLGWPTVTTLNPAWGATVATVDVNGRRTELDMDPLGRLVSVWLPGRDRGQPASSTYAYLYRTDGAITVTARTLNQNGGYVTAYTLYDGLLRLRQVQSADATGGPKAIVTDTLYDSAGRISTVRKPYLASVAPSTDLFNPTGTIPAQTRTLYDGAGRSVAAVFQVQASPASPGGTEKWRTTTSYGGDRVDVVPPAGGTRTSTVTDAAGVTVELRQYHAGVTPGPAVPATGYDATVYRHNRKGQVDRVTDPAGNRWDYTFDLHNRQLTVTDPDKGLTTMVYNAGGLLETSKDARNTTIAYTYDILGRRTSVRDNGVTGPKRAEWTYDNLSNGTTARGQVVKSIRYATPTETYEVETLGFTAGYQPTSVKYTIPPTEQNLAGTFSYVYTYKQDGSTATMRMPALGDLATETLTYGYTDQAKYKSLGTNLGTSYVTGMDYTSFGEPGAVHLGNNGGAPVDVVRTYDQDTRRLAQIWTSKQSPAATVADVRYGYDNAGNVTKVDDITAGDHQCFETDHLGRLAEAWTPTSGDCQAARSVGALGGPAPYWQSFAYDVAGNRSGLVEHLIGQGQRTTTYATTAGTHRLADATITDNGGTRSQSYQYDETGNTKARPAATGQQNLTWDAEGMLASSSDATGTTTYVYDADGHRLIRRDPAGKTLYLPGQELRFTSATGAKTCTRYYSIGDQSVGTRTAAGLTWLISDQQGTANISVNAVSLTVAVRRTDPYGTVRGGTGTWPAKMDKGFVGGTVDNTGLVHLGAREYDPAIGRFVSVDPLIDNTEPQQMNGYSYGNDAPHTNTDPHGGRSCSVEDARQGCKEPEHHLPPISDQYDTAGDEYFGDVKNPGDRRYTIKTGPKAPGQGIIICRFFIPEKDAAGGYLLGDDRDFSLNADVPYRITMAWNTDTGEITYTVCASTIQEQLNVPWPVMDSKPPFVRIDEVPLIASRQVPALPIEKGGANDATVVSARENHLDIQYSGLNSALPCCEVNGEIWIDVNDKGDIRVDLTGDDYPNFEVVQYRPGQVPRSLGRDSSGVAGGGNSMPFTLPRRLSWVNGECVTSFC</sequence>
<evidence type="ECO:0000256" key="4">
    <source>
        <dbReference type="ARBA" id="ARBA00023026"/>
    </source>
</evidence>
<feature type="region of interest" description="Disordered" evidence="5">
    <location>
        <begin position="49"/>
        <end position="79"/>
    </location>
</feature>
<evidence type="ECO:0000313" key="9">
    <source>
        <dbReference type="Proteomes" id="UP001501470"/>
    </source>
</evidence>
<feature type="region of interest" description="Disordered" evidence="5">
    <location>
        <begin position="1799"/>
        <end position="1838"/>
    </location>
</feature>
<evidence type="ECO:0000256" key="5">
    <source>
        <dbReference type="SAM" id="MobiDB-lite"/>
    </source>
</evidence>
<dbReference type="InterPro" id="IPR050708">
    <property type="entry name" value="T6SS_VgrG/RHS"/>
</dbReference>
<evidence type="ECO:0000259" key="7">
    <source>
        <dbReference type="Pfam" id="PF25023"/>
    </source>
</evidence>
<dbReference type="InterPro" id="IPR006530">
    <property type="entry name" value="YD"/>
</dbReference>
<gene>
    <name evidence="8" type="ORF">GCM10009827_010860</name>
</gene>
<dbReference type="PANTHER" id="PTHR32305">
    <property type="match status" value="1"/>
</dbReference>
<feature type="compositionally biased region" description="Polar residues" evidence="5">
    <location>
        <begin position="1598"/>
        <end position="1617"/>
    </location>
</feature>
<dbReference type="Pfam" id="PF25023">
    <property type="entry name" value="TEN_YD-shell"/>
    <property type="match status" value="1"/>
</dbReference>
<dbReference type="InterPro" id="IPR056823">
    <property type="entry name" value="TEN-like_YD-shell"/>
</dbReference>
<evidence type="ECO:0000256" key="2">
    <source>
        <dbReference type="ARBA" id="ARBA00022525"/>
    </source>
</evidence>
<feature type="compositionally biased region" description="Basic and acidic residues" evidence="5">
    <location>
        <begin position="1816"/>
        <end position="1831"/>
    </location>
</feature>
<keyword evidence="6" id="KW-0812">Transmembrane</keyword>
<feature type="region of interest" description="Disordered" evidence="5">
    <location>
        <begin position="1597"/>
        <end position="1622"/>
    </location>
</feature>
<dbReference type="Pfam" id="PF03534">
    <property type="entry name" value="SpvB"/>
    <property type="match status" value="1"/>
</dbReference>
<dbReference type="NCBIfam" id="TIGR03696">
    <property type="entry name" value="Rhs_assc_core"/>
    <property type="match status" value="1"/>
</dbReference>
<dbReference type="NCBIfam" id="TIGR01643">
    <property type="entry name" value="YD_repeat_2x"/>
    <property type="match status" value="2"/>
</dbReference>
<dbReference type="Pfam" id="PF05593">
    <property type="entry name" value="RHS_repeat"/>
    <property type="match status" value="1"/>
</dbReference>
<organism evidence="8 9">
    <name type="scientific">Dactylosporangium maewongense</name>
    <dbReference type="NCBI Taxonomy" id="634393"/>
    <lineage>
        <taxon>Bacteria</taxon>
        <taxon>Bacillati</taxon>
        <taxon>Actinomycetota</taxon>
        <taxon>Actinomycetes</taxon>
        <taxon>Micromonosporales</taxon>
        <taxon>Micromonosporaceae</taxon>
        <taxon>Dactylosporangium</taxon>
    </lineage>
</organism>
<dbReference type="InterPro" id="IPR031325">
    <property type="entry name" value="RHS_repeat"/>
</dbReference>
<evidence type="ECO:0000256" key="1">
    <source>
        <dbReference type="ARBA" id="ARBA00004613"/>
    </source>
</evidence>
<keyword evidence="4" id="KW-0843">Virulence</keyword>
<dbReference type="Proteomes" id="UP001501470">
    <property type="component" value="Unassembled WGS sequence"/>
</dbReference>
<keyword evidence="6" id="KW-1133">Transmembrane helix</keyword>
<feature type="transmembrane region" description="Helical" evidence="6">
    <location>
        <begin position="21"/>
        <end position="43"/>
    </location>
</feature>
<proteinExistence type="predicted"/>
<evidence type="ECO:0000256" key="6">
    <source>
        <dbReference type="SAM" id="Phobius"/>
    </source>
</evidence>
<dbReference type="EMBL" id="BAAAQD010000001">
    <property type="protein sequence ID" value="GAA1501431.1"/>
    <property type="molecule type" value="Genomic_DNA"/>
</dbReference>
<evidence type="ECO:0000256" key="3">
    <source>
        <dbReference type="ARBA" id="ARBA00022737"/>
    </source>
</evidence>
<protein>
    <submittedName>
        <fullName evidence="8">RHS repeat-associated core domain-containing protein</fullName>
    </submittedName>
</protein>
<dbReference type="InterPro" id="IPR003284">
    <property type="entry name" value="Sal_SpvB"/>
</dbReference>
<dbReference type="InterPro" id="IPR022385">
    <property type="entry name" value="Rhs_assc_core"/>
</dbReference>
<dbReference type="RefSeq" id="WP_344500077.1">
    <property type="nucleotide sequence ID" value="NZ_BAAAQD010000001.1"/>
</dbReference>
<keyword evidence="9" id="KW-1185">Reference proteome</keyword>
<keyword evidence="2" id="KW-0964">Secreted</keyword>
<evidence type="ECO:0000313" key="8">
    <source>
        <dbReference type="EMBL" id="GAA1501431.1"/>
    </source>
</evidence>
<feature type="compositionally biased region" description="Polar residues" evidence="5">
    <location>
        <begin position="1799"/>
        <end position="1808"/>
    </location>
</feature>
<reference evidence="8 9" key="1">
    <citation type="journal article" date="2019" name="Int. J. Syst. Evol. Microbiol.">
        <title>The Global Catalogue of Microorganisms (GCM) 10K type strain sequencing project: providing services to taxonomists for standard genome sequencing and annotation.</title>
        <authorList>
            <consortium name="The Broad Institute Genomics Platform"/>
            <consortium name="The Broad Institute Genome Sequencing Center for Infectious Disease"/>
            <person name="Wu L."/>
            <person name="Ma J."/>
        </authorList>
    </citation>
    <scope>NUCLEOTIDE SEQUENCE [LARGE SCALE GENOMIC DNA]</scope>
    <source>
        <strain evidence="8 9">JCM 15933</strain>
    </source>
</reference>
<comment type="caution">
    <text evidence="8">The sequence shown here is derived from an EMBL/GenBank/DDBJ whole genome shotgun (WGS) entry which is preliminary data.</text>
</comment>
<dbReference type="Gene3D" id="2.180.10.10">
    <property type="entry name" value="RHS repeat-associated core"/>
    <property type="match status" value="2"/>
</dbReference>
<name>A0ABN1ZNC0_9ACTN</name>
<accession>A0ABN1ZNC0</accession>
<keyword evidence="6" id="KW-0472">Membrane</keyword>